<keyword evidence="3" id="KW-0560">Oxidoreductase</keyword>
<dbReference type="EMBL" id="JAVDXQ010000002">
    <property type="protein sequence ID" value="MDR7296097.1"/>
    <property type="molecule type" value="Genomic_DNA"/>
</dbReference>
<dbReference type="Gene3D" id="3.40.50.970">
    <property type="match status" value="1"/>
</dbReference>
<sequence>MTSMTSELAVMAALHAAMATDERVLLLGTGVATRQTALLAAFGAERVRNTPLAEAGVVGCALGAAAMGLRPVVQLQSPLRALDLLAHVPPLGPLSGGQFEFPLVLLAGAGDGLAAAIFRCIPALQVLLPGAPAEAADLLRGALGQPWPSLLLIQP</sequence>
<evidence type="ECO:0000256" key="1">
    <source>
        <dbReference type="ARBA" id="ARBA00023052"/>
    </source>
</evidence>
<gene>
    <name evidence="3" type="ORF">J2X16_001436</name>
</gene>
<keyword evidence="3" id="KW-0670">Pyruvate</keyword>
<evidence type="ECO:0000313" key="3">
    <source>
        <dbReference type="EMBL" id="MDR7296097.1"/>
    </source>
</evidence>
<dbReference type="SMART" id="SM00861">
    <property type="entry name" value="Transket_pyr"/>
    <property type="match status" value="1"/>
</dbReference>
<accession>A0ABU1Z660</accession>
<dbReference type="InterPro" id="IPR029061">
    <property type="entry name" value="THDP-binding"/>
</dbReference>
<name>A0ABU1Z660_9BURK</name>
<keyword evidence="1" id="KW-0786">Thiamine pyrophosphate</keyword>
<dbReference type="SUPFAM" id="SSF52518">
    <property type="entry name" value="Thiamin diphosphate-binding fold (THDP-binding)"/>
    <property type="match status" value="1"/>
</dbReference>
<dbReference type="RefSeq" id="WP_310343220.1">
    <property type="nucleotide sequence ID" value="NZ_JAVDXQ010000002.1"/>
</dbReference>
<dbReference type="PANTHER" id="PTHR43257:SF2">
    <property type="entry name" value="PYRUVATE DEHYDROGENASE E1 COMPONENT SUBUNIT BETA"/>
    <property type="match status" value="1"/>
</dbReference>
<dbReference type="Pfam" id="PF02779">
    <property type="entry name" value="Transket_pyr"/>
    <property type="match status" value="1"/>
</dbReference>
<keyword evidence="4" id="KW-1185">Reference proteome</keyword>
<comment type="caution">
    <text evidence="3">The sequence shown here is derived from an EMBL/GenBank/DDBJ whole genome shotgun (WGS) entry which is preliminary data.</text>
</comment>
<proteinExistence type="predicted"/>
<dbReference type="PANTHER" id="PTHR43257">
    <property type="entry name" value="PYRUVATE DEHYDROGENASE E1 COMPONENT BETA SUBUNIT"/>
    <property type="match status" value="1"/>
</dbReference>
<dbReference type="EC" id="1.2.4.1" evidence="3"/>
<evidence type="ECO:0000259" key="2">
    <source>
        <dbReference type="SMART" id="SM00861"/>
    </source>
</evidence>
<organism evidence="3 4">
    <name type="scientific">Pelomonas aquatica</name>
    <dbReference type="NCBI Taxonomy" id="431058"/>
    <lineage>
        <taxon>Bacteria</taxon>
        <taxon>Pseudomonadati</taxon>
        <taxon>Pseudomonadota</taxon>
        <taxon>Betaproteobacteria</taxon>
        <taxon>Burkholderiales</taxon>
        <taxon>Sphaerotilaceae</taxon>
        <taxon>Roseateles</taxon>
    </lineage>
</organism>
<evidence type="ECO:0000313" key="4">
    <source>
        <dbReference type="Proteomes" id="UP001180536"/>
    </source>
</evidence>
<dbReference type="GO" id="GO:0004739">
    <property type="term" value="F:pyruvate dehydrogenase (acetyl-transferring) activity"/>
    <property type="evidence" value="ECO:0007669"/>
    <property type="project" value="UniProtKB-EC"/>
</dbReference>
<feature type="domain" description="Transketolase-like pyrimidine-binding" evidence="2">
    <location>
        <begin position="4"/>
        <end position="155"/>
    </location>
</feature>
<dbReference type="Proteomes" id="UP001180536">
    <property type="component" value="Unassembled WGS sequence"/>
</dbReference>
<protein>
    <submittedName>
        <fullName evidence="3">Pyruvate dehydrogenase E1 component beta subunit</fullName>
        <ecNumber evidence="3">1.2.4.1</ecNumber>
    </submittedName>
</protein>
<reference evidence="3 4" key="1">
    <citation type="submission" date="2023-07" db="EMBL/GenBank/DDBJ databases">
        <title>Sorghum-associated microbial communities from plants grown in Nebraska, USA.</title>
        <authorList>
            <person name="Schachtman D."/>
        </authorList>
    </citation>
    <scope>NUCLEOTIDE SEQUENCE [LARGE SCALE GENOMIC DNA]</scope>
    <source>
        <strain evidence="3 4">BE310</strain>
    </source>
</reference>
<dbReference type="InterPro" id="IPR005475">
    <property type="entry name" value="Transketolase-like_Pyr-bd"/>
</dbReference>